<dbReference type="GO" id="GO:0016787">
    <property type="term" value="F:hydrolase activity"/>
    <property type="evidence" value="ECO:0007669"/>
    <property type="project" value="UniProtKB-KW"/>
</dbReference>
<evidence type="ECO:0000256" key="1">
    <source>
        <dbReference type="ARBA" id="ARBA00001946"/>
    </source>
</evidence>
<proteinExistence type="inferred from homology"/>
<keyword evidence="4 8" id="KW-0479">Metal-binding</keyword>
<keyword evidence="2 8" id="KW-1277">Toxin-antitoxin system</keyword>
<dbReference type="InterPro" id="IPR022907">
    <property type="entry name" value="VapC_family"/>
</dbReference>
<accession>A0AB36R2J0</accession>
<dbReference type="AlphaFoldDB" id="A0AB36R2J0"/>
<dbReference type="HAMAP" id="MF_00265">
    <property type="entry name" value="VapC_Nob1"/>
    <property type="match status" value="1"/>
</dbReference>
<comment type="function">
    <text evidence="8">Toxic component of a toxin-antitoxin (TA) system. An RNase.</text>
</comment>
<dbReference type="SUPFAM" id="SSF88723">
    <property type="entry name" value="PIN domain-like"/>
    <property type="match status" value="1"/>
</dbReference>
<feature type="domain" description="PIN" evidence="9">
    <location>
        <begin position="5"/>
        <end position="128"/>
    </location>
</feature>
<feature type="binding site" evidence="8">
    <location>
        <position position="7"/>
    </location>
    <ligand>
        <name>Mg(2+)</name>
        <dbReference type="ChEBI" id="CHEBI:18420"/>
    </ligand>
</feature>
<dbReference type="InterPro" id="IPR050556">
    <property type="entry name" value="Type_II_TA_system_RNase"/>
</dbReference>
<keyword evidence="5 8" id="KW-0378">Hydrolase</keyword>
<dbReference type="PANTHER" id="PTHR33653:SF1">
    <property type="entry name" value="RIBONUCLEASE VAPC2"/>
    <property type="match status" value="1"/>
</dbReference>
<dbReference type="InterPro" id="IPR029060">
    <property type="entry name" value="PIN-like_dom_sf"/>
</dbReference>
<dbReference type="GO" id="GO:0090729">
    <property type="term" value="F:toxin activity"/>
    <property type="evidence" value="ECO:0007669"/>
    <property type="project" value="UniProtKB-KW"/>
</dbReference>
<comment type="cofactor">
    <cofactor evidence="1 8">
        <name>Mg(2+)</name>
        <dbReference type="ChEBI" id="CHEBI:18420"/>
    </cofactor>
</comment>
<organism evidence="10 11">
    <name type="scientific">Mesorhizobium mediterraneum</name>
    <dbReference type="NCBI Taxonomy" id="43617"/>
    <lineage>
        <taxon>Bacteria</taxon>
        <taxon>Pseudomonadati</taxon>
        <taxon>Pseudomonadota</taxon>
        <taxon>Alphaproteobacteria</taxon>
        <taxon>Hyphomicrobiales</taxon>
        <taxon>Phyllobacteriaceae</taxon>
        <taxon>Mesorhizobium</taxon>
    </lineage>
</organism>
<dbReference type="GO" id="GO:0000287">
    <property type="term" value="F:magnesium ion binding"/>
    <property type="evidence" value="ECO:0007669"/>
    <property type="project" value="UniProtKB-UniRule"/>
</dbReference>
<dbReference type="EMBL" id="NPKI01000039">
    <property type="protein sequence ID" value="PAP98871.1"/>
    <property type="molecule type" value="Genomic_DNA"/>
</dbReference>
<dbReference type="Pfam" id="PF01850">
    <property type="entry name" value="PIN"/>
    <property type="match status" value="1"/>
</dbReference>
<evidence type="ECO:0000256" key="5">
    <source>
        <dbReference type="ARBA" id="ARBA00022801"/>
    </source>
</evidence>
<reference evidence="11" key="1">
    <citation type="submission" date="2017-08" db="EMBL/GenBank/DDBJ databases">
        <title>Mesorhizobium wenxinae sp. nov., a novel rhizobial species isolated from root nodules of chickpea (Cicer arietinum L.).</title>
        <authorList>
            <person name="Zhang J."/>
        </authorList>
    </citation>
    <scope>NUCLEOTIDE SEQUENCE [LARGE SCALE GENOMIC DNA]</scope>
    <source>
        <strain evidence="11">USDA 3392</strain>
    </source>
</reference>
<keyword evidence="6 8" id="KW-0460">Magnesium</keyword>
<keyword evidence="8" id="KW-0800">Toxin</keyword>
<evidence type="ECO:0000256" key="2">
    <source>
        <dbReference type="ARBA" id="ARBA00022649"/>
    </source>
</evidence>
<keyword evidence="11" id="KW-1185">Reference proteome</keyword>
<dbReference type="Proteomes" id="UP000216215">
    <property type="component" value="Unassembled WGS sequence"/>
</dbReference>
<protein>
    <recommendedName>
        <fullName evidence="8">Ribonuclease VapC</fullName>
        <shortName evidence="8">RNase VapC</shortName>
        <ecNumber evidence="8">3.1.-.-</ecNumber>
    </recommendedName>
    <alternativeName>
        <fullName evidence="8">Toxin VapC</fullName>
    </alternativeName>
</protein>
<comment type="similarity">
    <text evidence="7 8">Belongs to the PINc/VapC protein family.</text>
</comment>
<name>A0AB36R2J0_9HYPH</name>
<comment type="caution">
    <text evidence="10">The sequence shown here is derived from an EMBL/GenBank/DDBJ whole genome shotgun (WGS) entry which is preliminary data.</text>
</comment>
<dbReference type="Gene3D" id="3.40.50.1010">
    <property type="entry name" value="5'-nuclease"/>
    <property type="match status" value="1"/>
</dbReference>
<evidence type="ECO:0000256" key="3">
    <source>
        <dbReference type="ARBA" id="ARBA00022722"/>
    </source>
</evidence>
<dbReference type="GO" id="GO:0004540">
    <property type="term" value="F:RNA nuclease activity"/>
    <property type="evidence" value="ECO:0007669"/>
    <property type="project" value="InterPro"/>
</dbReference>
<dbReference type="CDD" id="cd09871">
    <property type="entry name" value="PIN_MtVapC28-VapC30-like"/>
    <property type="match status" value="1"/>
</dbReference>
<evidence type="ECO:0000256" key="4">
    <source>
        <dbReference type="ARBA" id="ARBA00022723"/>
    </source>
</evidence>
<sequence length="136" mass="14622">MSALVVDTSALISILGRESDNVLFANAIARSELPSISSGTLYEAYCVALRGRYPEGAARLEAIVSELQLEILAFDLVQLSAARLAYSTYGRGTGHPANLNMGDCFAYALAKTRDLPLLFKGDDFIHTDITPVLKPA</sequence>
<evidence type="ECO:0000256" key="6">
    <source>
        <dbReference type="ARBA" id="ARBA00022842"/>
    </source>
</evidence>
<evidence type="ECO:0000313" key="11">
    <source>
        <dbReference type="Proteomes" id="UP000216215"/>
    </source>
</evidence>
<evidence type="ECO:0000256" key="8">
    <source>
        <dbReference type="HAMAP-Rule" id="MF_00265"/>
    </source>
</evidence>
<dbReference type="PANTHER" id="PTHR33653">
    <property type="entry name" value="RIBONUCLEASE VAPC2"/>
    <property type="match status" value="1"/>
</dbReference>
<keyword evidence="3 8" id="KW-0540">Nuclease</keyword>
<feature type="binding site" evidence="8">
    <location>
        <position position="103"/>
    </location>
    <ligand>
        <name>Mg(2+)</name>
        <dbReference type="ChEBI" id="CHEBI:18420"/>
    </ligand>
</feature>
<gene>
    <name evidence="8" type="primary">vapC</name>
    <name evidence="10" type="ORF">CIT25_28210</name>
</gene>
<evidence type="ECO:0000256" key="7">
    <source>
        <dbReference type="ARBA" id="ARBA00038093"/>
    </source>
</evidence>
<dbReference type="InterPro" id="IPR002716">
    <property type="entry name" value="PIN_dom"/>
</dbReference>
<dbReference type="RefSeq" id="WP_095488513.1">
    <property type="nucleotide sequence ID" value="NZ_CP088151.1"/>
</dbReference>
<evidence type="ECO:0000313" key="10">
    <source>
        <dbReference type="EMBL" id="PAP98871.1"/>
    </source>
</evidence>
<dbReference type="EC" id="3.1.-.-" evidence="8"/>
<evidence type="ECO:0000259" key="9">
    <source>
        <dbReference type="Pfam" id="PF01850"/>
    </source>
</evidence>